<feature type="transmembrane region" description="Helical" evidence="2">
    <location>
        <begin position="100"/>
        <end position="121"/>
    </location>
</feature>
<keyword evidence="2" id="KW-0472">Membrane</keyword>
<evidence type="ECO:0000256" key="2">
    <source>
        <dbReference type="SAM" id="Phobius"/>
    </source>
</evidence>
<dbReference type="OrthoDB" id="6499973at2759"/>
<feature type="transmembrane region" description="Helical" evidence="2">
    <location>
        <begin position="394"/>
        <end position="419"/>
    </location>
</feature>
<dbReference type="Gene3D" id="1.20.1250.20">
    <property type="entry name" value="MFS general substrate transporter like domains"/>
    <property type="match status" value="2"/>
</dbReference>
<keyword evidence="2" id="KW-0812">Transmembrane</keyword>
<dbReference type="GO" id="GO:0008028">
    <property type="term" value="F:monocarboxylic acid transmembrane transporter activity"/>
    <property type="evidence" value="ECO:0007669"/>
    <property type="project" value="TreeGrafter"/>
</dbReference>
<feature type="transmembrane region" description="Helical" evidence="2">
    <location>
        <begin position="597"/>
        <end position="618"/>
    </location>
</feature>
<dbReference type="PANTHER" id="PTHR11360">
    <property type="entry name" value="MONOCARBOXYLATE TRANSPORTER"/>
    <property type="match status" value="1"/>
</dbReference>
<feature type="transmembrane region" description="Helical" evidence="2">
    <location>
        <begin position="73"/>
        <end position="94"/>
    </location>
</feature>
<dbReference type="EMBL" id="JABSTR010000006">
    <property type="protein sequence ID" value="KAH9373814.1"/>
    <property type="molecule type" value="Genomic_DNA"/>
</dbReference>
<dbReference type="OMA" id="AMDHGIN"/>
<evidence type="ECO:0000256" key="1">
    <source>
        <dbReference type="ARBA" id="ARBA00004141"/>
    </source>
</evidence>
<comment type="caution">
    <text evidence="4">The sequence shown here is derived from an EMBL/GenBank/DDBJ whole genome shotgun (WGS) entry which is preliminary data.</text>
</comment>
<dbReference type="Pfam" id="PF07690">
    <property type="entry name" value="MFS_1"/>
    <property type="match status" value="2"/>
</dbReference>
<comment type="subcellular location">
    <subcellularLocation>
        <location evidence="1">Membrane</location>
        <topology evidence="1">Multi-pass membrane protein</topology>
    </subcellularLocation>
</comment>
<keyword evidence="5" id="KW-1185">Reference proteome</keyword>
<dbReference type="AlphaFoldDB" id="A0A9J6G5Y8"/>
<dbReference type="VEuPathDB" id="VectorBase:HLOH_047089"/>
<feature type="transmembrane region" description="Helical" evidence="2">
    <location>
        <begin position="522"/>
        <end position="546"/>
    </location>
</feature>
<proteinExistence type="predicted"/>
<dbReference type="PROSITE" id="PS50850">
    <property type="entry name" value="MFS"/>
    <property type="match status" value="1"/>
</dbReference>
<dbReference type="PANTHER" id="PTHR11360:SF303">
    <property type="entry name" value="MAJOR FACILITATOR SUPERFAMILY (MFS) PROFILE DOMAIN-CONTAINING PROTEIN"/>
    <property type="match status" value="1"/>
</dbReference>
<feature type="transmembrane region" description="Helical" evidence="2">
    <location>
        <begin position="685"/>
        <end position="705"/>
    </location>
</feature>
<evidence type="ECO:0000313" key="4">
    <source>
        <dbReference type="EMBL" id="KAH9373814.1"/>
    </source>
</evidence>
<dbReference type="SUPFAM" id="SSF103473">
    <property type="entry name" value="MFS general substrate transporter"/>
    <property type="match status" value="2"/>
</dbReference>
<feature type="transmembrane region" description="Helical" evidence="2">
    <location>
        <begin position="472"/>
        <end position="502"/>
    </location>
</feature>
<feature type="transmembrane region" description="Helical" evidence="2">
    <location>
        <begin position="651"/>
        <end position="673"/>
    </location>
</feature>
<gene>
    <name evidence="4" type="ORF">HPB48_007464</name>
</gene>
<dbReference type="InterPro" id="IPR020846">
    <property type="entry name" value="MFS_dom"/>
</dbReference>
<dbReference type="GO" id="GO:0016020">
    <property type="term" value="C:membrane"/>
    <property type="evidence" value="ECO:0007669"/>
    <property type="project" value="UniProtKB-SubCell"/>
</dbReference>
<feature type="transmembrane region" description="Helical" evidence="2">
    <location>
        <begin position="625"/>
        <end position="645"/>
    </location>
</feature>
<dbReference type="Proteomes" id="UP000821853">
    <property type="component" value="Chromosome 4"/>
</dbReference>
<protein>
    <recommendedName>
        <fullName evidence="3">Major facilitator superfamily (MFS) profile domain-containing protein</fullName>
    </recommendedName>
</protein>
<feature type="transmembrane region" description="Helical" evidence="2">
    <location>
        <begin position="558"/>
        <end position="585"/>
    </location>
</feature>
<feature type="domain" description="Major facilitator superfamily (MFS) profile" evidence="3">
    <location>
        <begin position="557"/>
        <end position="742"/>
    </location>
</feature>
<organism evidence="4 5">
    <name type="scientific">Haemaphysalis longicornis</name>
    <name type="common">Bush tick</name>
    <dbReference type="NCBI Taxonomy" id="44386"/>
    <lineage>
        <taxon>Eukaryota</taxon>
        <taxon>Metazoa</taxon>
        <taxon>Ecdysozoa</taxon>
        <taxon>Arthropoda</taxon>
        <taxon>Chelicerata</taxon>
        <taxon>Arachnida</taxon>
        <taxon>Acari</taxon>
        <taxon>Parasitiformes</taxon>
        <taxon>Ixodida</taxon>
        <taxon>Ixodoidea</taxon>
        <taxon>Ixodidae</taxon>
        <taxon>Haemaphysalinae</taxon>
        <taxon>Haemaphysalis</taxon>
    </lineage>
</organism>
<name>A0A9J6G5Y8_HAELO</name>
<sequence>MDSPRSWLVAAGCCWVNVFAFCMLRSTAVVYVNIIDTFETTREEAAWPVTLAVTCFFIAALVGGILARHFPVWKITFTACIVAAVAVCSCYFATGVTYLALVYGIVQGLGVGHLTLSSTVINQHFTKYRAVASGINMAGYSISGLVFPPTMQFFFDEYGFRGAFLLSGGTMLNAAAGTLLQRIPPPVQSETIIRQTAQACDERDDSGDRRVSARDLPERNRVPACLNDTDTHKPQDSRVCEINDVEKPSSSRLVDTHYRGYSGTDGVVNKGFEPTEHTDANPTLKHLTEHSCKGGFVGLMKAPVTHKKRRALSTPEAVFPIRDAFRVEDTVCKARASQHPAEHGPTTTIQAGAMFEQQSSRCEDSETRAQVSVEKIARRTAGGMKRRLQAIKELLSFLGIIQYYAVLFSKLVIVTNSAFYMTVIIDFALDRGIDRWKALTLISAYAALDLTARFSTGWITDRELISRSTLMAFCLTVWTAADFCLAFFSPYAVLLAVSAVAGWCNGSTLPMIPVLYMEIMDISHFSVAYGLGSFIAGLTGLARPALTASRAMDSTRSWVVAGACFWINVFAIPMLGASGVIYVNILKTFDVTREQASWPVSLTSTFYLISGILGGMLNKYITLRAIVIISCALSALLMSACFFATGILFLIIILGVFNGIVVGGIRLTCVVVNKHFLRYRASASGINLAGLSVGGFLFSPLLQFLFDQYGFRGGLLICGGISLNSVAAALLCGDPEEPKTSD</sequence>
<reference evidence="4 5" key="1">
    <citation type="journal article" date="2020" name="Cell">
        <title>Large-Scale Comparative Analyses of Tick Genomes Elucidate Their Genetic Diversity and Vector Capacities.</title>
        <authorList>
            <consortium name="Tick Genome and Microbiome Consortium (TIGMIC)"/>
            <person name="Jia N."/>
            <person name="Wang J."/>
            <person name="Shi W."/>
            <person name="Du L."/>
            <person name="Sun Y."/>
            <person name="Zhan W."/>
            <person name="Jiang J.F."/>
            <person name="Wang Q."/>
            <person name="Zhang B."/>
            <person name="Ji P."/>
            <person name="Bell-Sakyi L."/>
            <person name="Cui X.M."/>
            <person name="Yuan T.T."/>
            <person name="Jiang B.G."/>
            <person name="Yang W.F."/>
            <person name="Lam T.T."/>
            <person name="Chang Q.C."/>
            <person name="Ding S.J."/>
            <person name="Wang X.J."/>
            <person name="Zhu J.G."/>
            <person name="Ruan X.D."/>
            <person name="Zhao L."/>
            <person name="Wei J.T."/>
            <person name="Ye R.Z."/>
            <person name="Que T.C."/>
            <person name="Du C.H."/>
            <person name="Zhou Y.H."/>
            <person name="Cheng J.X."/>
            <person name="Dai P.F."/>
            <person name="Guo W.B."/>
            <person name="Han X.H."/>
            <person name="Huang E.J."/>
            <person name="Li L.F."/>
            <person name="Wei W."/>
            <person name="Gao Y.C."/>
            <person name="Liu J.Z."/>
            <person name="Shao H.Z."/>
            <person name="Wang X."/>
            <person name="Wang C.C."/>
            <person name="Yang T.C."/>
            <person name="Huo Q.B."/>
            <person name="Li W."/>
            <person name="Chen H.Y."/>
            <person name="Chen S.E."/>
            <person name="Zhou L.G."/>
            <person name="Ni X.B."/>
            <person name="Tian J.H."/>
            <person name="Sheng Y."/>
            <person name="Liu T."/>
            <person name="Pan Y.S."/>
            <person name="Xia L.Y."/>
            <person name="Li J."/>
            <person name="Zhao F."/>
            <person name="Cao W.C."/>
        </authorList>
    </citation>
    <scope>NUCLEOTIDE SEQUENCE [LARGE SCALE GENOMIC DNA]</scope>
    <source>
        <strain evidence="4">HaeL-2018</strain>
    </source>
</reference>
<feature type="transmembrane region" description="Helical" evidence="2">
    <location>
        <begin position="7"/>
        <end position="34"/>
    </location>
</feature>
<feature type="transmembrane region" description="Helical" evidence="2">
    <location>
        <begin position="711"/>
        <end position="732"/>
    </location>
</feature>
<feature type="transmembrane region" description="Helical" evidence="2">
    <location>
        <begin position="46"/>
        <end position="66"/>
    </location>
</feature>
<feature type="transmembrane region" description="Helical" evidence="2">
    <location>
        <begin position="128"/>
        <end position="147"/>
    </location>
</feature>
<evidence type="ECO:0000313" key="5">
    <source>
        <dbReference type="Proteomes" id="UP000821853"/>
    </source>
</evidence>
<evidence type="ECO:0000259" key="3">
    <source>
        <dbReference type="PROSITE" id="PS50850"/>
    </source>
</evidence>
<accession>A0A9J6G5Y8</accession>
<keyword evidence="2" id="KW-1133">Transmembrane helix</keyword>
<dbReference type="InterPro" id="IPR036259">
    <property type="entry name" value="MFS_trans_sf"/>
</dbReference>
<dbReference type="InterPro" id="IPR050327">
    <property type="entry name" value="Proton-linked_MCT"/>
</dbReference>
<dbReference type="InterPro" id="IPR011701">
    <property type="entry name" value="MFS"/>
</dbReference>